<dbReference type="InterPro" id="IPR016084">
    <property type="entry name" value="Haem_Oase-like_multi-hlx"/>
</dbReference>
<organism evidence="1 2">
    <name type="scientific">Rickettsia argasii T170-B</name>
    <dbReference type="NCBI Taxonomy" id="1268837"/>
    <lineage>
        <taxon>Bacteria</taxon>
        <taxon>Pseudomonadati</taxon>
        <taxon>Pseudomonadota</taxon>
        <taxon>Alphaproteobacteria</taxon>
        <taxon>Rickettsiales</taxon>
        <taxon>Rickettsiaceae</taxon>
        <taxon>Rickettsieae</taxon>
        <taxon>Rickettsia</taxon>
        <taxon>spotted fever group</taxon>
    </lineage>
</organism>
<dbReference type="AlphaFoldDB" id="A0A0F3RH68"/>
<dbReference type="Proteomes" id="UP000033736">
    <property type="component" value="Unassembled WGS sequence"/>
</dbReference>
<dbReference type="EMBL" id="LAOQ01000003">
    <property type="protein sequence ID" value="KJW04549.1"/>
    <property type="molecule type" value="Genomic_DNA"/>
</dbReference>
<gene>
    <name evidence="1" type="ORF">RAT170B_0862</name>
</gene>
<dbReference type="Gene3D" id="1.20.910.10">
    <property type="entry name" value="Heme oxygenase-like"/>
    <property type="match status" value="1"/>
</dbReference>
<comment type="caution">
    <text evidence="1">The sequence shown here is derived from an EMBL/GenBank/DDBJ whole genome shotgun (WGS) entry which is preliminary data.</text>
</comment>
<reference evidence="1 2" key="1">
    <citation type="submission" date="2015-01" db="EMBL/GenBank/DDBJ databases">
        <title>Genome Sequencing of Rickettsiales /home/snadendla/prok_pipe/test/illegal_ec_num.txt.</title>
        <authorList>
            <person name="Daugherty S.C."/>
            <person name="Su Q."/>
            <person name="Abolude K."/>
            <person name="Beier-Sexton M."/>
            <person name="Carlyon J.A."/>
            <person name="Carter R."/>
            <person name="Day N.P."/>
            <person name="Dumler S.J."/>
            <person name="Dyachenko V."/>
            <person name="Godinez A."/>
            <person name="Kurtti T.J."/>
            <person name="Lichay M."/>
            <person name="Mullins K.E."/>
            <person name="Ott S."/>
            <person name="Pappas-Brown V."/>
            <person name="Paris D.H."/>
            <person name="Patel P."/>
            <person name="Richards A.L."/>
            <person name="Sadzewicz L."/>
            <person name="Sears K."/>
            <person name="Seidman D."/>
            <person name="Sengamalay N."/>
            <person name="Stenos J."/>
            <person name="Tallon L.J."/>
            <person name="Vincent G."/>
            <person name="Fraser C.M."/>
            <person name="Munderloh U."/>
            <person name="Dunning-Hotopp J.C."/>
        </authorList>
    </citation>
    <scope>NUCLEOTIDE SEQUENCE [LARGE SCALE GENOMIC DNA]</scope>
    <source>
        <strain evidence="1 2">T170-B</strain>
    </source>
</reference>
<dbReference type="PATRIC" id="fig|1268837.3.peg.1043"/>
<evidence type="ECO:0000313" key="1">
    <source>
        <dbReference type="EMBL" id="KJW04549.1"/>
    </source>
</evidence>
<sequence length="81" mass="9599">MAYGKTYSFYFTNLHKRILSSRYSFPTLHYKCSDIQARQILLGNLIEKEQGEENHPELWKRFAEGLCLRNQRTSEPKLDST</sequence>
<name>A0A0F3RH68_9RICK</name>
<protein>
    <submittedName>
        <fullName evidence="1">Putative coenzyme PQQ synthesis protein C</fullName>
    </submittedName>
</protein>
<evidence type="ECO:0000313" key="2">
    <source>
        <dbReference type="Proteomes" id="UP000033736"/>
    </source>
</evidence>
<dbReference type="SUPFAM" id="SSF48613">
    <property type="entry name" value="Heme oxygenase-like"/>
    <property type="match status" value="1"/>
</dbReference>
<accession>A0A0F3RH68</accession>
<proteinExistence type="predicted"/>
<keyword evidence="2" id="KW-1185">Reference proteome</keyword>